<evidence type="ECO:0000313" key="2">
    <source>
        <dbReference type="EMBL" id="MED7828259.1"/>
    </source>
</evidence>
<keyword evidence="3" id="KW-1185">Reference proteome</keyword>
<dbReference type="Proteomes" id="UP001333996">
    <property type="component" value="Unassembled WGS sequence"/>
</dbReference>
<reference evidence="2" key="1">
    <citation type="submission" date="2024-01" db="EMBL/GenBank/DDBJ databases">
        <title>First draft genome sequence data of TA4-1, the type strain of Gram-positive actinobacterium Streptomyces chiangmaiensis.</title>
        <authorList>
            <person name="Yasawong M."/>
            <person name="Nantapong N."/>
        </authorList>
    </citation>
    <scope>NUCLEOTIDE SEQUENCE</scope>
    <source>
        <strain evidence="2">TA4-1</strain>
    </source>
</reference>
<feature type="transmembrane region" description="Helical" evidence="1">
    <location>
        <begin position="21"/>
        <end position="40"/>
    </location>
</feature>
<dbReference type="InterPro" id="IPR046096">
    <property type="entry name" value="DUF6114"/>
</dbReference>
<comment type="caution">
    <text evidence="2">The sequence shown here is derived from an EMBL/GenBank/DDBJ whole genome shotgun (WGS) entry which is preliminary data.</text>
</comment>
<keyword evidence="1" id="KW-0812">Transmembrane</keyword>
<protein>
    <submittedName>
        <fullName evidence="2">DUF6114 domain-containing protein</fullName>
    </submittedName>
</protein>
<gene>
    <name evidence="2" type="ORF">VXC91_41950</name>
</gene>
<dbReference type="EMBL" id="JAYWVC010000342">
    <property type="protein sequence ID" value="MED7828259.1"/>
    <property type="molecule type" value="Genomic_DNA"/>
</dbReference>
<sequence length="138" mass="14691">MHDLGFASARRRFRRWRCTRPFWAGALTLLAGPPILYFPYAHISFGGLILVVPTTAGTGSLLIGVLLVVMGAIMWYQPHMRISAGITTYVLSLISFPVANLGGFFLGLLPGLIGGSLACSWSPLKTSPTDKPAASDGG</sequence>
<keyword evidence="1" id="KW-1133">Transmembrane helix</keyword>
<dbReference type="RefSeq" id="WP_329512609.1">
    <property type="nucleotide sequence ID" value="NZ_BAAAYZ010000064.1"/>
</dbReference>
<dbReference type="Pfam" id="PF19609">
    <property type="entry name" value="DUF6114"/>
    <property type="match status" value="1"/>
</dbReference>
<organism evidence="2 3">
    <name type="scientific">Streptomyces chiangmaiensis</name>
    <dbReference type="NCBI Taxonomy" id="766497"/>
    <lineage>
        <taxon>Bacteria</taxon>
        <taxon>Bacillati</taxon>
        <taxon>Actinomycetota</taxon>
        <taxon>Actinomycetes</taxon>
        <taxon>Kitasatosporales</taxon>
        <taxon>Streptomycetaceae</taxon>
        <taxon>Streptomyces</taxon>
    </lineage>
</organism>
<feature type="transmembrane region" description="Helical" evidence="1">
    <location>
        <begin position="46"/>
        <end position="76"/>
    </location>
</feature>
<proteinExistence type="predicted"/>
<evidence type="ECO:0000313" key="3">
    <source>
        <dbReference type="Proteomes" id="UP001333996"/>
    </source>
</evidence>
<feature type="transmembrane region" description="Helical" evidence="1">
    <location>
        <begin position="88"/>
        <end position="113"/>
    </location>
</feature>
<accession>A0ABU7FWF4</accession>
<keyword evidence="1" id="KW-0472">Membrane</keyword>
<evidence type="ECO:0000256" key="1">
    <source>
        <dbReference type="SAM" id="Phobius"/>
    </source>
</evidence>
<name>A0ABU7FWF4_9ACTN</name>